<reference evidence="8 9" key="1">
    <citation type="journal article" date="2020" name="Cell Host Microbe">
        <title>Functional and Genomic Variation between Human-Derived Isolates of Lachnospiraceae Reveals Inter- and Intra-Species Diversity.</title>
        <authorList>
            <person name="Sorbara M.T."/>
            <person name="Littmann E.R."/>
            <person name="Fontana E."/>
            <person name="Moody T.U."/>
            <person name="Kohout C.E."/>
            <person name="Gjonbalaj M."/>
            <person name="Eaton V."/>
            <person name="Seok R."/>
            <person name="Leiner I.M."/>
            <person name="Pamer E.G."/>
        </authorList>
    </citation>
    <scope>NUCLEOTIDE SEQUENCE [LARGE SCALE GENOMIC DNA]</scope>
    <source>
        <strain evidence="8 9">MSK.1.17</strain>
    </source>
</reference>
<accession>A0AAX1SHZ6</accession>
<gene>
    <name evidence="8" type="ORF">G5B36_22295</name>
    <name evidence="7" type="ORF">L0N08_11885</name>
</gene>
<evidence type="ECO:0000256" key="1">
    <source>
        <dbReference type="ARBA" id="ARBA00004651"/>
    </source>
</evidence>
<dbReference type="AlphaFoldDB" id="A0AAX1SHZ6"/>
<evidence type="ECO:0000256" key="6">
    <source>
        <dbReference type="SAM" id="Phobius"/>
    </source>
</evidence>
<evidence type="ECO:0000256" key="4">
    <source>
        <dbReference type="ARBA" id="ARBA00022989"/>
    </source>
</evidence>
<feature type="transmembrane region" description="Helical" evidence="6">
    <location>
        <begin position="37"/>
        <end position="55"/>
    </location>
</feature>
<dbReference type="GO" id="GO:0022857">
    <property type="term" value="F:transmembrane transporter activity"/>
    <property type="evidence" value="ECO:0007669"/>
    <property type="project" value="InterPro"/>
</dbReference>
<evidence type="ECO:0000313" key="9">
    <source>
        <dbReference type="Proteomes" id="UP000669239"/>
    </source>
</evidence>
<evidence type="ECO:0000313" key="7">
    <source>
        <dbReference type="EMBL" id="MCG4746116.1"/>
    </source>
</evidence>
<dbReference type="Proteomes" id="UP000669239">
    <property type="component" value="Unassembled WGS sequence"/>
</dbReference>
<reference evidence="8" key="2">
    <citation type="submission" date="2020-02" db="EMBL/GenBank/DDBJ databases">
        <authorList>
            <person name="Littmann E."/>
            <person name="Sorbara M."/>
        </authorList>
    </citation>
    <scope>NUCLEOTIDE SEQUENCE</scope>
    <source>
        <strain evidence="8">MSK.1.17</strain>
    </source>
</reference>
<evidence type="ECO:0000256" key="5">
    <source>
        <dbReference type="ARBA" id="ARBA00023136"/>
    </source>
</evidence>
<dbReference type="RefSeq" id="WP_117560421.1">
    <property type="nucleotide sequence ID" value="NZ_JAAITT010000040.1"/>
</dbReference>
<evidence type="ECO:0000313" key="10">
    <source>
        <dbReference type="Proteomes" id="UP001299608"/>
    </source>
</evidence>
<keyword evidence="5 6" id="KW-0472">Membrane</keyword>
<reference evidence="7" key="3">
    <citation type="submission" date="2022-01" db="EMBL/GenBank/DDBJ databases">
        <title>Collection of gut derived symbiotic bacterial strains cultured from healthy donors.</title>
        <authorList>
            <person name="Lin H."/>
            <person name="Kohout C."/>
            <person name="Waligurski E."/>
            <person name="Pamer E.G."/>
        </authorList>
    </citation>
    <scope>NUCLEOTIDE SEQUENCE</scope>
    <source>
        <strain evidence="7">DFI.6.55</strain>
    </source>
</reference>
<keyword evidence="2" id="KW-1003">Cell membrane</keyword>
<feature type="transmembrane region" description="Helical" evidence="6">
    <location>
        <begin position="195"/>
        <end position="217"/>
    </location>
</feature>
<protein>
    <submittedName>
        <fullName evidence="7">ABC transporter permease</fullName>
    </submittedName>
</protein>
<dbReference type="CDD" id="cd06580">
    <property type="entry name" value="TM_PBP1_transp_TpRbsC_like"/>
    <property type="match status" value="1"/>
</dbReference>
<dbReference type="Pfam" id="PF02653">
    <property type="entry name" value="BPD_transp_2"/>
    <property type="match status" value="1"/>
</dbReference>
<evidence type="ECO:0000256" key="3">
    <source>
        <dbReference type="ARBA" id="ARBA00022692"/>
    </source>
</evidence>
<comment type="caution">
    <text evidence="7">The sequence shown here is derived from an EMBL/GenBank/DDBJ whole genome shotgun (WGS) entry which is preliminary data.</text>
</comment>
<dbReference type="EMBL" id="JAKNGE010000013">
    <property type="protein sequence ID" value="MCG4746116.1"/>
    <property type="molecule type" value="Genomic_DNA"/>
</dbReference>
<feature type="transmembrane region" description="Helical" evidence="6">
    <location>
        <begin position="142"/>
        <end position="164"/>
    </location>
</feature>
<evidence type="ECO:0000313" key="8">
    <source>
        <dbReference type="EMBL" id="NSJ51418.1"/>
    </source>
</evidence>
<evidence type="ECO:0000256" key="2">
    <source>
        <dbReference type="ARBA" id="ARBA00022475"/>
    </source>
</evidence>
<keyword evidence="3 6" id="KW-0812">Transmembrane</keyword>
<sequence length="304" mass="32473">MFINATLLAVVARVTTPIVLCASGGLYCQLAGTPNITLEGAMLMAAFAGVAGSYYTGSALVGLLCAILGSLLINILFGFLHLRLGGEGTITGFAINSLSLGLTTFLLRSMFNVTGTLVDDRIVGLPKYSIPILKDIPLLQQLFTNHTLCTYFSWIFIILTYIIFYRTKYGMNIRACGENPTAASSVGVSVTTVRWSTIMISGLMSGLAGAQISLGYLSMFSENMTSGRGFIALAAIMLSGGRPIAMFVAALLFGVAEGLSNQAQLTAISSHLILTLPYLMVIVVLLLQPEQMKALKMRIRQMKG</sequence>
<name>A0AAX1SHZ6_9FIRM</name>
<keyword evidence="4 6" id="KW-1133">Transmembrane helix</keyword>
<keyword evidence="9" id="KW-1185">Reference proteome</keyword>
<dbReference type="InterPro" id="IPR001851">
    <property type="entry name" value="ABC_transp_permease"/>
</dbReference>
<feature type="transmembrane region" description="Helical" evidence="6">
    <location>
        <begin position="88"/>
        <end position="107"/>
    </location>
</feature>
<comment type="subcellular location">
    <subcellularLocation>
        <location evidence="1">Cell membrane</location>
        <topology evidence="1">Multi-pass membrane protein</topology>
    </subcellularLocation>
</comment>
<dbReference type="PANTHER" id="PTHR43370">
    <property type="entry name" value="SUGAR ABC TRANSPORTER INTEGRAL MEMBRANE PROTEIN-RELATED"/>
    <property type="match status" value="1"/>
</dbReference>
<dbReference type="PANTHER" id="PTHR43370:SF2">
    <property type="entry name" value="ABC TRANSPORTER PERMEASE PROTEIN"/>
    <property type="match status" value="1"/>
</dbReference>
<dbReference type="Proteomes" id="UP001299608">
    <property type="component" value="Unassembled WGS sequence"/>
</dbReference>
<proteinExistence type="predicted"/>
<dbReference type="EMBL" id="JAAITT010000040">
    <property type="protein sequence ID" value="NSJ51418.1"/>
    <property type="molecule type" value="Genomic_DNA"/>
</dbReference>
<feature type="transmembrane region" description="Helical" evidence="6">
    <location>
        <begin position="229"/>
        <end position="256"/>
    </location>
</feature>
<organism evidence="7 10">
    <name type="scientific">Enterocloster aldenensis</name>
    <dbReference type="NCBI Taxonomy" id="358742"/>
    <lineage>
        <taxon>Bacteria</taxon>
        <taxon>Bacillati</taxon>
        <taxon>Bacillota</taxon>
        <taxon>Clostridia</taxon>
        <taxon>Lachnospirales</taxon>
        <taxon>Lachnospiraceae</taxon>
        <taxon>Enterocloster</taxon>
    </lineage>
</organism>
<dbReference type="GO" id="GO:0005886">
    <property type="term" value="C:plasma membrane"/>
    <property type="evidence" value="ECO:0007669"/>
    <property type="project" value="UniProtKB-SubCell"/>
</dbReference>
<feature type="transmembrane region" description="Helical" evidence="6">
    <location>
        <begin position="60"/>
        <end position="82"/>
    </location>
</feature>
<feature type="transmembrane region" description="Helical" evidence="6">
    <location>
        <begin position="268"/>
        <end position="287"/>
    </location>
</feature>